<dbReference type="GO" id="GO:0005737">
    <property type="term" value="C:cytoplasm"/>
    <property type="evidence" value="ECO:0007669"/>
    <property type="project" value="UniProtKB-SubCell"/>
</dbReference>
<dbReference type="InterPro" id="IPR014722">
    <property type="entry name" value="Rib_uL2_dom2"/>
</dbReference>
<keyword evidence="12" id="KW-1185">Reference proteome</keyword>
<feature type="domain" description="Translation initiation factor 5A C-terminal" evidence="9">
    <location>
        <begin position="82"/>
        <end position="150"/>
    </location>
</feature>
<dbReference type="Gene3D" id="2.30.30.30">
    <property type="match status" value="1"/>
</dbReference>
<dbReference type="EMBL" id="JAHDYR010000020">
    <property type="protein sequence ID" value="KAG9393835.1"/>
    <property type="molecule type" value="Genomic_DNA"/>
</dbReference>
<dbReference type="SUPFAM" id="SSF50249">
    <property type="entry name" value="Nucleic acid-binding proteins"/>
    <property type="match status" value="1"/>
</dbReference>
<evidence type="ECO:0000313" key="10">
    <source>
        <dbReference type="EMBL" id="KAG9392706.1"/>
    </source>
</evidence>
<dbReference type="GO" id="GO:0045905">
    <property type="term" value="P:positive regulation of translational termination"/>
    <property type="evidence" value="ECO:0007669"/>
    <property type="project" value="UniProtKB-UniRule"/>
</dbReference>
<dbReference type="FunFam" id="2.30.30.30:FF:000007">
    <property type="entry name" value="Eukaryotic translation initiation factor 5A"/>
    <property type="match status" value="1"/>
</dbReference>
<evidence type="ECO:0000256" key="6">
    <source>
        <dbReference type="ARBA" id="ARBA00022917"/>
    </source>
</evidence>
<dbReference type="Proteomes" id="UP000717585">
    <property type="component" value="Unassembled WGS sequence"/>
</dbReference>
<reference evidence="10" key="1">
    <citation type="submission" date="2021-05" db="EMBL/GenBank/DDBJ databases">
        <title>A free-living protist that lacks canonical eukaryotic 1 DNA replication and segregation systems.</title>
        <authorList>
            <person name="Salas-Leiva D.E."/>
            <person name="Tromer E.C."/>
            <person name="Curtis B.A."/>
            <person name="Jerlstrom-Hultqvist J."/>
            <person name="Kolisko M."/>
            <person name="Yi Z."/>
            <person name="Salas-Leiva J.S."/>
            <person name="Gallot-Lavallee L."/>
            <person name="Kops G.J.P.L."/>
            <person name="Archibald J.M."/>
            <person name="Simpson A.G.B."/>
            <person name="Roger A.J."/>
        </authorList>
    </citation>
    <scope>NUCLEOTIDE SEQUENCE</scope>
    <source>
        <strain evidence="10">BICM</strain>
    </source>
</reference>
<dbReference type="InterPro" id="IPR020189">
    <property type="entry name" value="IF5A_C"/>
</dbReference>
<dbReference type="InterPro" id="IPR012340">
    <property type="entry name" value="NA-bd_OB-fold"/>
</dbReference>
<dbReference type="SUPFAM" id="SSF50104">
    <property type="entry name" value="Translation proteins SH3-like domain"/>
    <property type="match status" value="1"/>
</dbReference>
<evidence type="ECO:0000256" key="7">
    <source>
        <dbReference type="ARBA" id="ARBA00023071"/>
    </source>
</evidence>
<evidence type="ECO:0000256" key="1">
    <source>
        <dbReference type="ARBA" id="ARBA00004496"/>
    </source>
</evidence>
<evidence type="ECO:0000256" key="3">
    <source>
        <dbReference type="ARBA" id="ARBA00022490"/>
    </source>
</evidence>
<name>A0A8J6BWR7_9EUKA</name>
<dbReference type="GO" id="GO:0045901">
    <property type="term" value="P:positive regulation of translational elongation"/>
    <property type="evidence" value="ECO:0007669"/>
    <property type="project" value="UniProtKB-UniRule"/>
</dbReference>
<dbReference type="OrthoDB" id="9975114at2759"/>
<dbReference type="FunFam" id="2.40.50.140:FF:000034">
    <property type="entry name" value="Eukaryotic translation initiation factor 5A"/>
    <property type="match status" value="1"/>
</dbReference>
<comment type="function">
    <text evidence="8">Translation factor that promotes translation elongation and termination, particularly upon ribosome stalling at specific amino acid sequence contexts. Binds between the exit (E) and peptidyl (P) site of the ribosome and promotes rescue of stalled ribosome: specifically required for efficient translation of polyproline-containing peptides as well as other motifs that stall the ribosome. Acts as ribosome quality control (RQC) cofactor by joining the RQC complex to facilitate peptidyl transfer during CAT tailing step.</text>
</comment>
<organism evidence="10 12">
    <name type="scientific">Carpediemonas membranifera</name>
    <dbReference type="NCBI Taxonomy" id="201153"/>
    <lineage>
        <taxon>Eukaryota</taxon>
        <taxon>Metamonada</taxon>
        <taxon>Carpediemonas-like organisms</taxon>
        <taxon>Carpediemonas</taxon>
    </lineage>
</organism>
<evidence type="ECO:0000256" key="2">
    <source>
        <dbReference type="ARBA" id="ARBA00006016"/>
    </source>
</evidence>
<dbReference type="CDD" id="cd04468">
    <property type="entry name" value="S1_eIF5A"/>
    <property type="match status" value="1"/>
</dbReference>
<accession>A0A8J6BWR7</accession>
<dbReference type="AlphaFoldDB" id="A0A8J6BWR7"/>
<sequence length="154" mass="16788">MSDVEFERADAGAATTYPAQAGTLRKGGFVVIKNRPCKVVETSVSKTGKHGHAKVHVVAIDIFTGRKLEDICPSTHNTEIPFVTKGDYMLIDIEEDGFCSLMTDDGKTRDDLKCPEGEIGDEMRAAFDDGKDLIVSVQKAMGEESIISFKESNN</sequence>
<keyword evidence="4 10" id="KW-0251">Elongation factor</keyword>
<evidence type="ECO:0000313" key="12">
    <source>
        <dbReference type="Proteomes" id="UP000717585"/>
    </source>
</evidence>
<dbReference type="PIRSF" id="PIRSF003025">
    <property type="entry name" value="eIF5A"/>
    <property type="match status" value="1"/>
</dbReference>
<dbReference type="InterPro" id="IPR048670">
    <property type="entry name" value="IF5A-like_N"/>
</dbReference>
<evidence type="ECO:0000256" key="8">
    <source>
        <dbReference type="RuleBase" id="RU362005"/>
    </source>
</evidence>
<evidence type="ECO:0000313" key="11">
    <source>
        <dbReference type="EMBL" id="KAG9393835.1"/>
    </source>
</evidence>
<dbReference type="Gene3D" id="2.40.50.140">
    <property type="entry name" value="Nucleic acid-binding proteins"/>
    <property type="match status" value="1"/>
</dbReference>
<protein>
    <recommendedName>
        <fullName evidence="8">Eukaryotic translation initiation factor 5A</fullName>
        <shortName evidence="8">eIF-5A</shortName>
    </recommendedName>
</protein>
<comment type="PTM">
    <text evidence="8">eIF-5A seems to be the only eukaryotic protein to have a hypusine residue which is a post-translational modification of a lysine by the addition of a butylamino group.</text>
</comment>
<keyword evidence="3" id="KW-0963">Cytoplasm</keyword>
<gene>
    <name evidence="11" type="ORF">J8273_4698</name>
    <name evidence="10" type="ORF">J8273_5964</name>
</gene>
<dbReference type="GO" id="GO:0003746">
    <property type="term" value="F:translation elongation factor activity"/>
    <property type="evidence" value="ECO:0007669"/>
    <property type="project" value="UniProtKB-UniRule"/>
</dbReference>
<dbReference type="GO" id="GO:0003723">
    <property type="term" value="F:RNA binding"/>
    <property type="evidence" value="ECO:0007669"/>
    <property type="project" value="UniProtKB-KW"/>
</dbReference>
<dbReference type="Pfam" id="PF01287">
    <property type="entry name" value="eIF-5a"/>
    <property type="match status" value="1"/>
</dbReference>
<dbReference type="NCBIfam" id="TIGR00037">
    <property type="entry name" value="eIF_5A"/>
    <property type="match status" value="1"/>
</dbReference>
<dbReference type="GO" id="GO:0043022">
    <property type="term" value="F:ribosome binding"/>
    <property type="evidence" value="ECO:0007669"/>
    <property type="project" value="UniProtKB-UniRule"/>
</dbReference>
<dbReference type="SMART" id="SM01376">
    <property type="entry name" value="eIF-5a"/>
    <property type="match status" value="1"/>
</dbReference>
<evidence type="ECO:0000256" key="5">
    <source>
        <dbReference type="ARBA" id="ARBA00022884"/>
    </source>
</evidence>
<dbReference type="PROSITE" id="PS00302">
    <property type="entry name" value="IF5A_HYPUSINE"/>
    <property type="match status" value="1"/>
</dbReference>
<evidence type="ECO:0000256" key="4">
    <source>
        <dbReference type="ARBA" id="ARBA00022768"/>
    </source>
</evidence>
<comment type="similarity">
    <text evidence="2 8">Belongs to the eIF-5A family.</text>
</comment>
<dbReference type="InterPro" id="IPR008991">
    <property type="entry name" value="Translation_prot_SH3-like_sf"/>
</dbReference>
<dbReference type="InterPro" id="IPR001884">
    <property type="entry name" value="IF5A-like"/>
</dbReference>
<dbReference type="EMBL" id="JAHDYR010000034">
    <property type="protein sequence ID" value="KAG9392706.1"/>
    <property type="molecule type" value="Genomic_DNA"/>
</dbReference>
<keyword evidence="5" id="KW-0694">RNA-binding</keyword>
<comment type="caution">
    <text evidence="10">The sequence shown here is derived from an EMBL/GenBank/DDBJ whole genome shotgun (WGS) entry which is preliminary data.</text>
</comment>
<dbReference type="PANTHER" id="PTHR11673">
    <property type="entry name" value="TRANSLATION INITIATION FACTOR 5A FAMILY MEMBER"/>
    <property type="match status" value="1"/>
</dbReference>
<dbReference type="InterPro" id="IPR019769">
    <property type="entry name" value="Trans_elong_IF5A_hypusine_site"/>
</dbReference>
<comment type="subcellular location">
    <subcellularLocation>
        <location evidence="1">Cytoplasm</location>
    </subcellularLocation>
</comment>
<keyword evidence="6 8" id="KW-0648">Protein biosynthesis</keyword>
<dbReference type="Pfam" id="PF21485">
    <property type="entry name" value="IF5A-like_N"/>
    <property type="match status" value="1"/>
</dbReference>
<evidence type="ECO:0000259" key="9">
    <source>
        <dbReference type="SMART" id="SM01376"/>
    </source>
</evidence>
<keyword evidence="7 8" id="KW-0385">Hypusine</keyword>
<proteinExistence type="inferred from homology"/>